<dbReference type="Pfam" id="PF14696">
    <property type="entry name" value="Glyoxalase_5"/>
    <property type="match status" value="1"/>
</dbReference>
<keyword evidence="1" id="KW-0479">Metal-binding</keyword>
<dbReference type="PANTHER" id="PTHR12110">
    <property type="entry name" value="HYDROXYPYRUVATE ISOMERASE"/>
    <property type="match status" value="1"/>
</dbReference>
<feature type="binding site" evidence="1">
    <location>
        <position position="589"/>
    </location>
    <ligand>
        <name>Mg(2+)</name>
        <dbReference type="ChEBI" id="CHEBI:18420"/>
    </ligand>
</feature>
<protein>
    <recommendedName>
        <fullName evidence="1">3-dehydroshikimate dehydratase</fullName>
        <shortName evidence="1">DSD</shortName>
        <ecNumber evidence="1">4.2.1.118</ecNumber>
    </recommendedName>
</protein>
<feature type="binding site" evidence="1">
    <location>
        <position position="134"/>
    </location>
    <ligand>
        <name>a divalent metal cation</name>
        <dbReference type="ChEBI" id="CHEBI:60240"/>
        <note>catalytic</note>
    </ligand>
</feature>
<organism evidence="3 4">
    <name type="scientific">Enterovibrio norvegicus FF-454</name>
    <dbReference type="NCBI Taxonomy" id="1185651"/>
    <lineage>
        <taxon>Bacteria</taxon>
        <taxon>Pseudomonadati</taxon>
        <taxon>Pseudomonadota</taxon>
        <taxon>Gammaproteobacteria</taxon>
        <taxon>Vibrionales</taxon>
        <taxon>Vibrionaceae</taxon>
        <taxon>Enterovibrio</taxon>
    </lineage>
</organism>
<proteinExistence type="inferred from homology"/>
<dbReference type="GO" id="GO:0046565">
    <property type="term" value="F:3-dehydroshikimate dehydratase activity"/>
    <property type="evidence" value="ECO:0007669"/>
    <property type="project" value="UniProtKB-UniRule"/>
</dbReference>
<dbReference type="EMBL" id="AJWN02000014">
    <property type="protein sequence ID" value="OEE63796.1"/>
    <property type="molecule type" value="Genomic_DNA"/>
</dbReference>
<dbReference type="EC" id="4.2.1.118" evidence="1"/>
<reference evidence="3 4" key="1">
    <citation type="journal article" date="2012" name="Science">
        <title>Ecological populations of bacteria act as socially cohesive units of antibiotic production and resistance.</title>
        <authorList>
            <person name="Cordero O.X."/>
            <person name="Wildschutte H."/>
            <person name="Kirkup B."/>
            <person name="Proehl S."/>
            <person name="Ngo L."/>
            <person name="Hussain F."/>
            <person name="Le Roux F."/>
            <person name="Mincer T."/>
            <person name="Polz M.F."/>
        </authorList>
    </citation>
    <scope>NUCLEOTIDE SEQUENCE [LARGE SCALE GENOMIC DNA]</scope>
    <source>
        <strain evidence="3 4">FF-454</strain>
    </source>
</reference>
<feature type="binding site" evidence="1">
    <location>
        <position position="191"/>
    </location>
    <ligand>
        <name>a divalent metal cation</name>
        <dbReference type="ChEBI" id="CHEBI:60240"/>
        <note>catalytic</note>
    </ligand>
</feature>
<feature type="binding site" evidence="1">
    <location>
        <position position="165"/>
    </location>
    <ligand>
        <name>a divalent metal cation</name>
        <dbReference type="ChEBI" id="CHEBI:60240"/>
        <note>catalytic</note>
    </ligand>
</feature>
<evidence type="ECO:0000259" key="2">
    <source>
        <dbReference type="Pfam" id="PF01261"/>
    </source>
</evidence>
<sequence length="617" mass="69512">MIYSIATVCLSGTFRERIEAIAKAGFRGIEIFESDLITHNGSVKEIRRMLDDHGLEVVTYQPFRDFEGLPAPYRQKAFDRAERKFDLMEALGTDLLMVCSNTSPHALGGIQRAADDFHELGERASKRNMRIAYEALAWGKYVYDYRDSWEIVRRANHDAVGLCLDTFHIFSRQTELDTMLNIPGDRIFLVQVADAPSLSMDHLSWSRHYRCFPGQGDLPIDHFVANMHATGYDGPFSLEIFNDQFRAGSAEKTARDGYRSLVFANHAAEKTPDEDATSIPVVSPPRDIEFIEFALNDTEKKSLTKLLSQLGFSHAATHKKKHVELWRQGNINLVMNMEPDSFAQNFHQHHGVSVCAVGMTCDNVKDMVERAKKLEFTPVYGNPNTDTHGIPAIYGPGESLLYMVDGSEKPAHWEREFQWHSDVEAQAFLNKVDHIALSMSYEEMLHSVLVFRSMFSMRTMPTVNVTDPGGLIRSQALQTPDRGVSFTLNSSQASRTVSSRILDQYAGTGVNHIALSTKDIFATAAFMDAQQTTTLPATVNYYDDLAARFDLSDETIAKLKRFNILYDEDENGSFYQLYTTLFAGRFCFEIVQRNGYTGFGAANSQMRLAMQAGEMAK</sequence>
<evidence type="ECO:0000256" key="1">
    <source>
        <dbReference type="HAMAP-Rule" id="MF_02238"/>
    </source>
</evidence>
<evidence type="ECO:0000313" key="3">
    <source>
        <dbReference type="EMBL" id="OEE63796.1"/>
    </source>
</evidence>
<feature type="binding site" evidence="1">
    <location>
        <position position="434"/>
    </location>
    <ligand>
        <name>Mg(2+)</name>
        <dbReference type="ChEBI" id="CHEBI:18420"/>
    </ligand>
</feature>
<accession>A0A1E5CE68</accession>
<dbReference type="InterPro" id="IPR050312">
    <property type="entry name" value="IolE/XylAMocC-like"/>
</dbReference>
<comment type="function">
    <text evidence="1">Catalyzes the conversion of 3-dehydroshikimate to protocatechuate (3,4-dihydroxybenzoate), a common intermediate of quinate and shikimate degradation pathways.</text>
</comment>
<keyword evidence="1" id="KW-0456">Lyase</keyword>
<dbReference type="AlphaFoldDB" id="A0A1E5CE68"/>
<dbReference type="InterPro" id="IPR036237">
    <property type="entry name" value="Xyl_isomerase-like_sf"/>
</dbReference>
<dbReference type="RefSeq" id="WP_016958074.1">
    <property type="nucleotide sequence ID" value="NZ_AJWN02000014.1"/>
</dbReference>
<keyword evidence="4" id="KW-1185">Reference proteome</keyword>
<dbReference type="SUPFAM" id="SSF54593">
    <property type="entry name" value="Glyoxalase/Bleomycin resistance protein/Dihydroxybiphenyl dioxygenase"/>
    <property type="match status" value="1"/>
</dbReference>
<feature type="domain" description="Xylose isomerase-like TIM barrel" evidence="2">
    <location>
        <begin position="18"/>
        <end position="259"/>
    </location>
</feature>
<dbReference type="Pfam" id="PF01261">
    <property type="entry name" value="AP_endonuc_2"/>
    <property type="match status" value="1"/>
</dbReference>
<gene>
    <name evidence="3" type="ORF">A1OK_18480</name>
</gene>
<dbReference type="InterPro" id="IPR043700">
    <property type="entry name" value="DSD"/>
</dbReference>
<dbReference type="UniPathway" id="UPA00088"/>
<dbReference type="HAMAP" id="MF_02238">
    <property type="entry name" value="DSD"/>
    <property type="match status" value="1"/>
</dbReference>
<dbReference type="Gene3D" id="3.10.180.10">
    <property type="entry name" value="2,3-Dihydroxybiphenyl 1,2-Dioxygenase, domain 1"/>
    <property type="match status" value="2"/>
</dbReference>
<name>A0A1E5CE68_9GAMM</name>
<dbReference type="Proteomes" id="UP000095039">
    <property type="component" value="Unassembled WGS sequence"/>
</dbReference>
<comment type="caution">
    <text evidence="3">The sequence shown here is derived from an EMBL/GenBank/DDBJ whole genome shotgun (WGS) entry which is preliminary data.</text>
</comment>
<dbReference type="GO" id="GO:0046872">
    <property type="term" value="F:metal ion binding"/>
    <property type="evidence" value="ECO:0007669"/>
    <property type="project" value="UniProtKB-UniRule"/>
</dbReference>
<feature type="binding site" evidence="1">
    <location>
        <position position="512"/>
    </location>
    <ligand>
        <name>Mg(2+)</name>
        <dbReference type="ChEBI" id="CHEBI:18420"/>
    </ligand>
</feature>
<dbReference type="PANTHER" id="PTHR12110:SF21">
    <property type="entry name" value="XYLOSE ISOMERASE-LIKE TIM BARREL DOMAIN-CONTAINING PROTEIN"/>
    <property type="match status" value="1"/>
</dbReference>
<dbReference type="InterPro" id="IPR029068">
    <property type="entry name" value="Glyas_Bleomycin-R_OHBP_Dase"/>
</dbReference>
<dbReference type="InterPro" id="IPR013022">
    <property type="entry name" value="Xyl_isomerase-like_TIM-brl"/>
</dbReference>
<comment type="cofactor">
    <cofactor evidence="1">
        <name>a divalent metal cation</name>
        <dbReference type="ChEBI" id="CHEBI:60240"/>
    </cofactor>
</comment>
<dbReference type="Gene3D" id="3.20.20.150">
    <property type="entry name" value="Divalent-metal-dependent TIM barrel enzymes"/>
    <property type="match status" value="1"/>
</dbReference>
<comment type="similarity">
    <text evidence="1">Belongs to the bacterial two-domain DSD family.</text>
</comment>
<dbReference type="GO" id="GO:0046279">
    <property type="term" value="P:3,4-dihydroxybenzoate biosynthetic process"/>
    <property type="evidence" value="ECO:0007669"/>
    <property type="project" value="UniProtKB-UniRule"/>
</dbReference>
<comment type="pathway">
    <text evidence="1">Aromatic compound metabolism; 3,4-dihydroxybenzoate biosynthesis.</text>
</comment>
<dbReference type="SUPFAM" id="SSF51658">
    <property type="entry name" value="Xylose isomerase-like"/>
    <property type="match status" value="1"/>
</dbReference>
<comment type="catalytic activity">
    <reaction evidence="1">
        <text>3-dehydroshikimate = 3,4-dihydroxybenzoate + H2O</text>
        <dbReference type="Rhea" id="RHEA:24848"/>
        <dbReference type="ChEBI" id="CHEBI:15377"/>
        <dbReference type="ChEBI" id="CHEBI:16630"/>
        <dbReference type="ChEBI" id="CHEBI:36241"/>
        <dbReference type="EC" id="4.2.1.118"/>
    </reaction>
</comment>
<evidence type="ECO:0000313" key="4">
    <source>
        <dbReference type="Proteomes" id="UP000095039"/>
    </source>
</evidence>
<feature type="binding site" evidence="1">
    <location>
        <position position="239"/>
    </location>
    <ligand>
        <name>a divalent metal cation</name>
        <dbReference type="ChEBI" id="CHEBI:60240"/>
        <note>catalytic</note>
    </ligand>
</feature>